<evidence type="ECO:0000256" key="5">
    <source>
        <dbReference type="PROSITE-ProRule" id="PRU00091"/>
    </source>
</evidence>
<evidence type="ECO:0000256" key="3">
    <source>
        <dbReference type="ARBA" id="ARBA00022771"/>
    </source>
</evidence>
<dbReference type="PANTHER" id="PTHR46591:SF1">
    <property type="entry name" value="ZINC FINGER FYVE DOMAIN-CONTAINING PROTEIN 26"/>
    <property type="match status" value="1"/>
</dbReference>
<dbReference type="InterPro" id="IPR057946">
    <property type="entry name" value="TPR_ZFYVE26"/>
</dbReference>
<dbReference type="Pfam" id="PF25569">
    <property type="entry name" value="TPR_ZFYVE26"/>
    <property type="match status" value="1"/>
</dbReference>
<dbReference type="PANTHER" id="PTHR46591">
    <property type="entry name" value="ZINC FINGER FYVE DOMAIN-CONTAINING PROTEIN 26"/>
    <property type="match status" value="1"/>
</dbReference>
<dbReference type="InterPro" id="IPR017455">
    <property type="entry name" value="Znf_FYVE-rel"/>
</dbReference>
<dbReference type="SMART" id="SM00064">
    <property type="entry name" value="FYVE"/>
    <property type="match status" value="1"/>
</dbReference>
<reference evidence="8" key="2">
    <citation type="submission" date="2022-10" db="EMBL/GenBank/DDBJ databases">
        <authorList>
            <consortium name="ENA_rothamsted_submissions"/>
            <consortium name="culmorum"/>
            <person name="King R."/>
        </authorList>
    </citation>
    <scope>NUCLEOTIDE SEQUENCE</scope>
</reference>
<accession>A0A9N9WTC5</accession>
<keyword evidence="3 5" id="KW-0863">Zinc-finger</keyword>
<evidence type="ECO:0000313" key="8">
    <source>
        <dbReference type="EMBL" id="CAG9805284.1"/>
    </source>
</evidence>
<dbReference type="GO" id="GO:0008270">
    <property type="term" value="F:zinc ion binding"/>
    <property type="evidence" value="ECO:0007669"/>
    <property type="project" value="UniProtKB-KW"/>
</dbReference>
<keyword evidence="2" id="KW-0479">Metal-binding</keyword>
<keyword evidence="9" id="KW-1185">Reference proteome</keyword>
<evidence type="ECO:0000259" key="7">
    <source>
        <dbReference type="PROSITE" id="PS50178"/>
    </source>
</evidence>
<dbReference type="EMBL" id="OU895878">
    <property type="protein sequence ID" value="CAG9805284.1"/>
    <property type="molecule type" value="Genomic_DNA"/>
</dbReference>
<dbReference type="InterPro" id="IPR013083">
    <property type="entry name" value="Znf_RING/FYVE/PHD"/>
</dbReference>
<dbReference type="PROSITE" id="PS50178">
    <property type="entry name" value="ZF_FYVE"/>
    <property type="match status" value="1"/>
</dbReference>
<evidence type="ECO:0000256" key="6">
    <source>
        <dbReference type="SAM" id="MobiDB-lite"/>
    </source>
</evidence>
<evidence type="ECO:0000256" key="2">
    <source>
        <dbReference type="ARBA" id="ARBA00022723"/>
    </source>
</evidence>
<evidence type="ECO:0000256" key="4">
    <source>
        <dbReference type="ARBA" id="ARBA00022833"/>
    </source>
</evidence>
<dbReference type="GO" id="GO:0000281">
    <property type="term" value="P:mitotic cytokinesis"/>
    <property type="evidence" value="ECO:0007669"/>
    <property type="project" value="InterPro"/>
</dbReference>
<dbReference type="OrthoDB" id="1936617at2759"/>
<feature type="domain" description="FYVE-type" evidence="7">
    <location>
        <begin position="1413"/>
        <end position="1474"/>
    </location>
</feature>
<dbReference type="GO" id="GO:0005813">
    <property type="term" value="C:centrosome"/>
    <property type="evidence" value="ECO:0007669"/>
    <property type="project" value="TreeGrafter"/>
</dbReference>
<dbReference type="Proteomes" id="UP001153620">
    <property type="component" value="Chromosome 2"/>
</dbReference>
<dbReference type="GO" id="GO:0005765">
    <property type="term" value="C:lysosomal membrane"/>
    <property type="evidence" value="ECO:0007669"/>
    <property type="project" value="TreeGrafter"/>
</dbReference>
<reference evidence="8" key="1">
    <citation type="submission" date="2022-01" db="EMBL/GenBank/DDBJ databases">
        <authorList>
            <person name="King R."/>
        </authorList>
    </citation>
    <scope>NUCLEOTIDE SEQUENCE</scope>
</reference>
<dbReference type="GO" id="GO:0032465">
    <property type="term" value="P:regulation of cytokinesis"/>
    <property type="evidence" value="ECO:0007669"/>
    <property type="project" value="TreeGrafter"/>
</dbReference>
<dbReference type="InterPro" id="IPR011011">
    <property type="entry name" value="Znf_FYVE_PHD"/>
</dbReference>
<feature type="compositionally biased region" description="Basic residues" evidence="6">
    <location>
        <begin position="534"/>
        <end position="544"/>
    </location>
</feature>
<feature type="compositionally biased region" description="Basic and acidic residues" evidence="6">
    <location>
        <begin position="545"/>
        <end position="560"/>
    </location>
</feature>
<keyword evidence="1" id="KW-0597">Phosphoprotein</keyword>
<sequence>MMDEFFEYWEILPQASNYESIGQEIVRYKRNLQDPDVSSMDLSDKVIEFLHEKLLECPYPTNQIILHIIDSKDHEKNQLIEDIIFGTVNKLIDMLIENPYQLDKKFKLYNLLANIYISEDKIQKVNSDLFPVLYDLKENKHLLDHVLYFALLSRNSLTVLKLYLEYEKSRLLEKFDERSIFLKCHYQQKHWIESVLNNQHDDVIKNKFSPAFYEIITLCKMILDDQNVLNKQIVKDINVSSVMGNNYLHLCFLELSRQNTILQFLNEHSEINAALDNTKNHIMTQLLKLETPFVMENYDLILKLLNFNYENNLMQLEKLNPTNHAYTHKTEMQLFNEYMLIKLYLLKILKKDCSQETSEICMNHIRGLLKTINDGSILYQILQTVFYLIFTRYEHIRKTRLKQRSVDSFNSSSPATVFNSTDVSNVFIDSFNNQGFICSKETLEIVLNSMRLFLMSLDITEAYKNCDEALKAKFTKLLRNVDIGLWKLSVIVKNDDKKEVELEKSDEWLIIHDETLKSIIIAESDEEKIDSSRKPPRKKLRKRSKMSDTSDKSHEKDSRDKDIESLYAAENSQHSAINLIVLENRKFENFIAKMLMSPESLVALCIKNNDDENAFKIIKDYNLKDRAVEQEYKMMKNYQETLKSFELIVAEYIKAYEYTVAGFNVGKIRYGSSATFELYRLTSMLERFSLPKYNLLNQNDDILDKLIVQLPNLQIYKQDHLKVAVIMDLMISISSEFEITKAAANCISSYCELKLNGHVDYYITFLKKIVGMINTCQTDDTPIPLKTLINNEVFSFDTLAFKIQKDNRDQLINLMKINIATMNDEPTLQNIASKMNNFNSDINFFDRVLTNVKNIRNIIKYVTNEYLNINEIIKDLNIYELIGKIIFDNQLHADSLETESNSVNLNLLHAIAIAGGTEFMSPLWMSARSDNESSQNVKKELKYFNISNTTILYYIKKSGSFLVAYLIKEIQKFNYQSLKYDEPNFFDRLKQLESIEILKQIYGYNSTIAAINYDFIDMNLLLDEIKNLNENGKLMMLSFVNERNVHRNKTKFNELKDDLIETLMDRNSGNVEDLLKKIGNVNKFNELLLKHIKKISSDEELEALLTWSLCAKNQKIIQDIQRKELEEWLKKIKIYRQILKLFRESKANNDITWINILGMAENDTSVLINFLINEFTDLDLCNDLLKFHPLQERNEKVYQIFIEALNKCGFNEQHDTLFKIIQNYSGKYLVDFYEYSLDYIHNMKSMEQILDYLINSNSTNHVLYQKFQISCIIINHLDINDVQLWTLSPYPLIIIEQLLMNSKIDSLNEIVKELRKLLNNQPSCNLCNTTSKDCQIGETLVYDFNAFHNGYRISNDCLDFLFKIYAAKALDFQIIDIPSQNNPSLHSGTQTSDIVQAHQMPKDIPSKDMWVKDNEAVFCMCCKKSKFSLLNRRHHCRRCGNVICGECSRKRVLLPDKYNDLMVRCCDECYAQMETIKRKLEHGSSHDKSRSADIQIEWKLTGDNDTDQMIRDEFTFEYSPNVGRCIAIICLHTINDEFIDFLLLHCRRLELLLHPIKGRINPEIDVILVGSMLKYLAKTAKLFGDSGESNIIIEQIDIILKIAESDCDSILSKATFSGVNNNLSTRDIINELIKLENWKLALDLSVKSVRTAIPGVFSAWAISLIKGGNYKLARDKIALALQPVTGNTPKDNEEFMDALNGIIPINNATFVFKRLIKTPKLLCEILEVIDSSVPKHFDAALMTSFHWNSSSPKASPKVNSNSMDYLKKMMDGDYGSPKRKVTDIFEWDRTELTKSAYFIESMYYLVNYGSNGDILEFFMKNNLIKFAIRYTLIQKIPSEMFIQFIIIPIIRSGRLIDFINALKQIDGNFIISKSYIDALCKYLERKKSLQVLYKVQLLIDDNIRAAITSLKIYLNGAGNFIELVENTRHLIDAKNLLQIELEHVENGLSTNRNEIHLKWDIKTINAQINIIMLQLEVTKFLASCEINGNSTLDVIPKLFADKISLKTLFGKSNEKSQVAILLLICGRIESSFGLCYRIIQECSLNAFKIYSTCIKYLAHDLKRLIEVEKLINCIKTNENATDPEIDKMCDELISMAIEISYNQYEADAKVQIDSLIKFISSKTMKIQCYINSNQLKTAFVHSAALNNLDYINRIYKLAVSTRQDNVKNLCEKKLNKGMDSSGSENMFG</sequence>
<organism evidence="8 9">
    <name type="scientific">Chironomus riparius</name>
    <dbReference type="NCBI Taxonomy" id="315576"/>
    <lineage>
        <taxon>Eukaryota</taxon>
        <taxon>Metazoa</taxon>
        <taxon>Ecdysozoa</taxon>
        <taxon>Arthropoda</taxon>
        <taxon>Hexapoda</taxon>
        <taxon>Insecta</taxon>
        <taxon>Pterygota</taxon>
        <taxon>Neoptera</taxon>
        <taxon>Endopterygota</taxon>
        <taxon>Diptera</taxon>
        <taxon>Nematocera</taxon>
        <taxon>Chironomoidea</taxon>
        <taxon>Chironomidae</taxon>
        <taxon>Chironominae</taxon>
        <taxon>Chironomus</taxon>
    </lineage>
</organism>
<gene>
    <name evidence="8" type="ORF">CHIRRI_LOCUS8158</name>
</gene>
<dbReference type="Gene3D" id="3.30.40.10">
    <property type="entry name" value="Zinc/RING finger domain, C3HC4 (zinc finger)"/>
    <property type="match status" value="1"/>
</dbReference>
<protein>
    <recommendedName>
        <fullName evidence="7">FYVE-type domain-containing protein</fullName>
    </recommendedName>
</protein>
<keyword evidence="4" id="KW-0862">Zinc</keyword>
<dbReference type="SUPFAM" id="SSF57903">
    <property type="entry name" value="FYVE/PHD zinc finger"/>
    <property type="match status" value="1"/>
</dbReference>
<name>A0A9N9WTC5_9DIPT</name>
<dbReference type="GO" id="GO:0030496">
    <property type="term" value="C:midbody"/>
    <property type="evidence" value="ECO:0007669"/>
    <property type="project" value="TreeGrafter"/>
</dbReference>
<dbReference type="GO" id="GO:0032266">
    <property type="term" value="F:phosphatidylinositol-3-phosphate binding"/>
    <property type="evidence" value="ECO:0007669"/>
    <property type="project" value="InterPro"/>
</dbReference>
<dbReference type="InterPro" id="IPR028730">
    <property type="entry name" value="ZFYVE26"/>
</dbReference>
<evidence type="ECO:0000256" key="1">
    <source>
        <dbReference type="ARBA" id="ARBA00022553"/>
    </source>
</evidence>
<proteinExistence type="predicted"/>
<dbReference type="Pfam" id="PF01363">
    <property type="entry name" value="FYVE"/>
    <property type="match status" value="1"/>
</dbReference>
<feature type="region of interest" description="Disordered" evidence="6">
    <location>
        <begin position="527"/>
        <end position="560"/>
    </location>
</feature>
<evidence type="ECO:0000313" key="9">
    <source>
        <dbReference type="Proteomes" id="UP001153620"/>
    </source>
</evidence>
<dbReference type="InterPro" id="IPR000306">
    <property type="entry name" value="Znf_FYVE"/>
</dbReference>
<dbReference type="GO" id="GO:0000724">
    <property type="term" value="P:double-strand break repair via homologous recombination"/>
    <property type="evidence" value="ECO:0007669"/>
    <property type="project" value="InterPro"/>
</dbReference>